<keyword evidence="2" id="KW-1185">Reference proteome</keyword>
<evidence type="ECO:0000313" key="2">
    <source>
        <dbReference type="Proteomes" id="UP000321595"/>
    </source>
</evidence>
<dbReference type="RefSeq" id="WP_146960615.1">
    <property type="nucleotide sequence ID" value="NZ_CP042467.1"/>
</dbReference>
<accession>A0A5B8XT26</accession>
<evidence type="ECO:0000313" key="1">
    <source>
        <dbReference type="EMBL" id="QED28307.1"/>
    </source>
</evidence>
<dbReference type="PROSITE" id="PS51257">
    <property type="entry name" value="PROKAR_LIPOPROTEIN"/>
    <property type="match status" value="1"/>
</dbReference>
<dbReference type="Proteomes" id="UP000321595">
    <property type="component" value="Chromosome"/>
</dbReference>
<dbReference type="AlphaFoldDB" id="A0A5B8XT26"/>
<dbReference type="KEGG" id="bbae:FRD01_13920"/>
<sequence length="326" mass="35679">MKNSLLRSLIVSAAAMSMGIGCEGEPSSEKFRIRVTGLLDAHEAFTLKVDGHEITERFFFEGGYIRELELKTSLQDLNGKKILVRSEFDGETVGQTTLEPFLCAGMKANNPDLAGWNFTEEHGLVLTNEGDLRKNEDLDRNLSYTCNAIPPNGEGGEGVGTSWSSEELCVHADRSATKIALSFDESESLDAETCSAGYAQRMGGLLAVAFGFPQGGKESLTLGLMEVNVGVFEKGPEWDSIIGALPLPYVFTDFEQPTTLVSLTRWNTGEPVEIIAPLTGTWKLRTLTWGEEPRLTGEVDLQFVSEELGHIQISGVFDLPVHRSRN</sequence>
<proteinExistence type="predicted"/>
<gene>
    <name evidence="1" type="ORF">FRD01_13920</name>
</gene>
<name>A0A5B8XT26_9DELT</name>
<reference evidence="1 2" key="1">
    <citation type="submission" date="2019-08" db="EMBL/GenBank/DDBJ databases">
        <authorList>
            <person name="Liang Q."/>
        </authorList>
    </citation>
    <scope>NUCLEOTIDE SEQUENCE [LARGE SCALE GENOMIC DNA]</scope>
    <source>
        <strain evidence="1 2">V1718</strain>
    </source>
</reference>
<organism evidence="1 2">
    <name type="scientific">Microvenator marinus</name>
    <dbReference type="NCBI Taxonomy" id="2600177"/>
    <lineage>
        <taxon>Bacteria</taxon>
        <taxon>Deltaproteobacteria</taxon>
        <taxon>Bradymonadales</taxon>
        <taxon>Microvenatoraceae</taxon>
        <taxon>Microvenator</taxon>
    </lineage>
</organism>
<protein>
    <submittedName>
        <fullName evidence="1">Uncharacterized protein</fullName>
    </submittedName>
</protein>
<dbReference type="EMBL" id="CP042467">
    <property type="protein sequence ID" value="QED28307.1"/>
    <property type="molecule type" value="Genomic_DNA"/>
</dbReference>